<feature type="domain" description="Peptidase M56" evidence="2">
    <location>
        <begin position="30"/>
        <end position="216"/>
    </location>
</feature>
<accession>A0A0G0M103</accession>
<proteinExistence type="predicted"/>
<dbReference type="InterPro" id="IPR008756">
    <property type="entry name" value="Peptidase_M56"/>
</dbReference>
<evidence type="ECO:0000313" key="3">
    <source>
        <dbReference type="EMBL" id="KKQ67334.1"/>
    </source>
</evidence>
<dbReference type="PANTHER" id="PTHR34978">
    <property type="entry name" value="POSSIBLE SENSOR-TRANSDUCER PROTEIN BLAR"/>
    <property type="match status" value="1"/>
</dbReference>
<sequence>MSRSLFGAIYFCQKSISDMAITLPHLIPLLLVVSTLVILNLGLLSFILQVAKTRLYLKNKLGKKTTVPPEVAKIAFQLHLGGKIDIIKEKESSSFCYGLFRPRICLTSGLINKLSSKELKAVLLHEKYHLINYDPLKIMLSKAVSLMFFFIPSFKDIHVHFALSKEIAADELAIMNGYKTSLISVLSKLLKTNNAGTFGVAALISENQLEKRILYLTGHYQKTFTPSFVNIFISIIVLIFSFLVINAPVQAVGRNDQSECSTSLKTFERFFSENRLY</sequence>
<dbReference type="InterPro" id="IPR052173">
    <property type="entry name" value="Beta-lactam_resp_regulator"/>
</dbReference>
<organism evidence="3 4">
    <name type="scientific">Candidatus Daviesbacteria bacterium GW2011_GWA2_38_24</name>
    <dbReference type="NCBI Taxonomy" id="1618422"/>
    <lineage>
        <taxon>Bacteria</taxon>
        <taxon>Candidatus Daviesiibacteriota</taxon>
    </lineage>
</organism>
<dbReference type="Proteomes" id="UP000034235">
    <property type="component" value="Unassembled WGS sequence"/>
</dbReference>
<keyword evidence="1" id="KW-0472">Membrane</keyword>
<feature type="transmembrane region" description="Helical" evidence="1">
    <location>
        <begin position="27"/>
        <end position="51"/>
    </location>
</feature>
<comment type="caution">
    <text evidence="3">The sequence shown here is derived from an EMBL/GenBank/DDBJ whole genome shotgun (WGS) entry which is preliminary data.</text>
</comment>
<dbReference type="PANTHER" id="PTHR34978:SF3">
    <property type="entry name" value="SLR0241 PROTEIN"/>
    <property type="match status" value="1"/>
</dbReference>
<keyword evidence="1" id="KW-1133">Transmembrane helix</keyword>
<gene>
    <name evidence="3" type="ORF">US86_C0001G0261</name>
</gene>
<evidence type="ECO:0000313" key="4">
    <source>
        <dbReference type="Proteomes" id="UP000034235"/>
    </source>
</evidence>
<evidence type="ECO:0000259" key="2">
    <source>
        <dbReference type="Pfam" id="PF05569"/>
    </source>
</evidence>
<keyword evidence="1" id="KW-0812">Transmembrane</keyword>
<protein>
    <submittedName>
        <fullName evidence="3">Peptidase, M56 domain protein</fullName>
    </submittedName>
</protein>
<dbReference type="Gene3D" id="3.30.2010.10">
    <property type="entry name" value="Metalloproteases ('zincins'), catalytic domain"/>
    <property type="match status" value="1"/>
</dbReference>
<name>A0A0G0M103_9BACT</name>
<reference evidence="3 4" key="1">
    <citation type="journal article" date="2015" name="Nature">
        <title>rRNA introns, odd ribosomes, and small enigmatic genomes across a large radiation of phyla.</title>
        <authorList>
            <person name="Brown C.T."/>
            <person name="Hug L.A."/>
            <person name="Thomas B.C."/>
            <person name="Sharon I."/>
            <person name="Castelle C.J."/>
            <person name="Singh A."/>
            <person name="Wilkins M.J."/>
            <person name="Williams K.H."/>
            <person name="Banfield J.F."/>
        </authorList>
    </citation>
    <scope>NUCLEOTIDE SEQUENCE [LARGE SCALE GENOMIC DNA]</scope>
</reference>
<feature type="transmembrane region" description="Helical" evidence="1">
    <location>
        <begin position="228"/>
        <end position="249"/>
    </location>
</feature>
<dbReference type="CDD" id="cd07326">
    <property type="entry name" value="M56_BlaR1_MecR1_like"/>
    <property type="match status" value="1"/>
</dbReference>
<dbReference type="AlphaFoldDB" id="A0A0G0M103"/>
<dbReference type="Pfam" id="PF05569">
    <property type="entry name" value="Peptidase_M56"/>
    <property type="match status" value="1"/>
</dbReference>
<dbReference type="EMBL" id="LBUP01000001">
    <property type="protein sequence ID" value="KKQ67334.1"/>
    <property type="molecule type" value="Genomic_DNA"/>
</dbReference>
<evidence type="ECO:0000256" key="1">
    <source>
        <dbReference type="SAM" id="Phobius"/>
    </source>
</evidence>